<dbReference type="EMBL" id="CP091508">
    <property type="protein sequence ID" value="UOO81609.1"/>
    <property type="molecule type" value="Genomic_DNA"/>
</dbReference>
<proteinExistence type="predicted"/>
<evidence type="ECO:0000313" key="2">
    <source>
        <dbReference type="EMBL" id="UOO81609.1"/>
    </source>
</evidence>
<evidence type="ECO:0000259" key="1">
    <source>
        <dbReference type="PROSITE" id="PS51301"/>
    </source>
</evidence>
<dbReference type="SMART" id="SM01252">
    <property type="entry name" value="KilA-N"/>
    <property type="match status" value="1"/>
</dbReference>
<keyword evidence="3" id="KW-1185">Reference proteome</keyword>
<accession>A0ABY4DUB4</accession>
<dbReference type="InterPro" id="IPR017880">
    <property type="entry name" value="KilA_N"/>
</dbReference>
<dbReference type="InterPro" id="IPR018004">
    <property type="entry name" value="KilA/APSES_HTH"/>
</dbReference>
<feature type="domain" description="KilA-N" evidence="1">
    <location>
        <begin position="1"/>
        <end position="113"/>
    </location>
</feature>
<name>A0ABY4DUB4_9NEIS</name>
<dbReference type="RefSeq" id="WP_244784881.1">
    <property type="nucleotide sequence ID" value="NZ_CP091508.1"/>
</dbReference>
<dbReference type="PROSITE" id="PS51301">
    <property type="entry name" value="KILA_N"/>
    <property type="match status" value="1"/>
</dbReference>
<dbReference type="SUPFAM" id="SSF54616">
    <property type="entry name" value="DNA-binding domain of Mlu1-box binding protein MBP1"/>
    <property type="match status" value="1"/>
</dbReference>
<sequence length="230" mass="26115">MKLLILNYNGGGITANREAWFNATEIAAHFGKQVYEWLRLPETERYIAALCKREEEKQENSNTGKSRITKSSFIRSKRGNNGGTWLHPKLAIVFARWCDVDFAVWCDEQIANIISGGKVWQAERKESKIGFQIMAEVLQAQREAEGKATESHHYSNEALLCNEALSGRRKALKRNSLDKEQLSMLVKLEARNTVLIANNRPYQERKAVLFDMAAPIRQRFQAALTTGATV</sequence>
<dbReference type="Proteomes" id="UP000829817">
    <property type="component" value="Chromosome"/>
</dbReference>
<reference evidence="2 3" key="1">
    <citation type="journal article" date="2022" name="Res Sq">
        <title>Evolution of multicellular longitudinally dividing oral cavity symbionts (Neisseriaceae).</title>
        <authorList>
            <person name="Nyongesa S."/>
            <person name="Weber P."/>
            <person name="Bernet E."/>
            <person name="Pullido F."/>
            <person name="Nieckarz M."/>
            <person name="Delaby M."/>
            <person name="Nieves C."/>
            <person name="Viehboeck T."/>
            <person name="Krause N."/>
            <person name="Rivera-Millot A."/>
            <person name="Nakamura A."/>
            <person name="Vischer N."/>
            <person name="VanNieuwenhze M."/>
            <person name="Brun Y."/>
            <person name="Cava F."/>
            <person name="Bulgheresi S."/>
            <person name="Veyrier F."/>
        </authorList>
    </citation>
    <scope>NUCLEOTIDE SEQUENCE [LARGE SCALE GENOMIC DNA]</scope>
    <source>
        <strain evidence="2 3">CCUG 63373m</strain>
    </source>
</reference>
<dbReference type="InterPro" id="IPR036887">
    <property type="entry name" value="HTH_APSES_sf"/>
</dbReference>
<evidence type="ECO:0000313" key="3">
    <source>
        <dbReference type="Proteomes" id="UP000829817"/>
    </source>
</evidence>
<protein>
    <submittedName>
        <fullName evidence="2">KilA-N domain-containing protein</fullName>
    </submittedName>
</protein>
<dbReference type="Pfam" id="PF04383">
    <property type="entry name" value="KilA-N"/>
    <property type="match status" value="1"/>
</dbReference>
<gene>
    <name evidence="2" type="ORF">LVJ83_11890</name>
</gene>
<organism evidence="2 3">
    <name type="scientific">Uruburuella testudinis</name>
    <dbReference type="NCBI Taxonomy" id="1282863"/>
    <lineage>
        <taxon>Bacteria</taxon>
        <taxon>Pseudomonadati</taxon>
        <taxon>Pseudomonadota</taxon>
        <taxon>Betaproteobacteria</taxon>
        <taxon>Neisseriales</taxon>
        <taxon>Neisseriaceae</taxon>
        <taxon>Uruburuella</taxon>
    </lineage>
</organism>